<comment type="caution">
    <text evidence="1">The sequence shown here is derived from an EMBL/GenBank/DDBJ whole genome shotgun (WGS) entry which is preliminary data.</text>
</comment>
<organism evidence="1 2">
    <name type="scientific">Lecanicillium saksenae</name>
    <dbReference type="NCBI Taxonomy" id="468837"/>
    <lineage>
        <taxon>Eukaryota</taxon>
        <taxon>Fungi</taxon>
        <taxon>Dikarya</taxon>
        <taxon>Ascomycota</taxon>
        <taxon>Pezizomycotina</taxon>
        <taxon>Sordariomycetes</taxon>
        <taxon>Hypocreomycetidae</taxon>
        <taxon>Hypocreales</taxon>
        <taxon>Cordycipitaceae</taxon>
        <taxon>Lecanicillium</taxon>
    </lineage>
</organism>
<keyword evidence="2" id="KW-1185">Reference proteome</keyword>
<sequence>MANEMSAELVWVSNTADDIAGQIATHEPKRRWSSRSRTGCLTCRKRRIKCDEETPVCRRCIIGGQTCRYGKLVPASDAEIAARRSREDSSSTSPPAQSVQRRVFIEAEPPDWEYLQAIRYYHTIAKPLLVAQYGDIPDPKFEPHDATHFVCNTLCSHLQSVCKARGRLLRMGEDPGLSTLWMNCARYLLKIITFINSCIESKSQEHSSMAFNYMFTLMCFDLHFDSQLWLAHVKGFLVYAEYIGGADAVINWLPKPSLPFCRFFSKVIMFNTTMPPERQFLQYSNYSDAEIKTILEFEFDEEIPCPMHIRLFIIHVTRLRHKIATADAPIPNLTETTHGLFHNLAKFDLQLWAKGDNPLGEEAAKDMGQLYHLAAWQYAILTLPQSATRSWAQKYELPVAETSEIDPYLVFRYSKRSMLVEKLRKIFPTLLYPVALKWPLLVAGVAIVDNATEDRDFIEQSLETLLSHPLSDGGVFLCLQRMRAFWDSGKTAWEDCFHEPVPAG</sequence>
<proteinExistence type="predicted"/>
<reference evidence="1" key="1">
    <citation type="submission" date="2022-07" db="EMBL/GenBank/DDBJ databases">
        <title>Genome Sequence of Lecanicillium saksenae.</title>
        <authorList>
            <person name="Buettner E."/>
        </authorList>
    </citation>
    <scope>NUCLEOTIDE SEQUENCE</scope>
    <source>
        <strain evidence="1">VT-O1</strain>
    </source>
</reference>
<protein>
    <submittedName>
        <fullName evidence="1">Uncharacterized protein</fullName>
    </submittedName>
</protein>
<evidence type="ECO:0000313" key="1">
    <source>
        <dbReference type="EMBL" id="KAJ3493241.1"/>
    </source>
</evidence>
<dbReference type="EMBL" id="JANAKD010000508">
    <property type="protein sequence ID" value="KAJ3493241.1"/>
    <property type="molecule type" value="Genomic_DNA"/>
</dbReference>
<evidence type="ECO:0000313" key="2">
    <source>
        <dbReference type="Proteomes" id="UP001148737"/>
    </source>
</evidence>
<gene>
    <name evidence="1" type="ORF">NLG97_g4854</name>
</gene>
<dbReference type="Proteomes" id="UP001148737">
    <property type="component" value="Unassembled WGS sequence"/>
</dbReference>
<accession>A0ACC1QWM5</accession>
<name>A0ACC1QWM5_9HYPO</name>